<evidence type="ECO:0000313" key="3">
    <source>
        <dbReference type="EMBL" id="NMM45404.1"/>
    </source>
</evidence>
<protein>
    <submittedName>
        <fullName evidence="3">Lysophospholipid acyltransferase family protein</fullName>
    </submittedName>
</protein>
<keyword evidence="3" id="KW-0808">Transferase</keyword>
<dbReference type="GO" id="GO:0016746">
    <property type="term" value="F:acyltransferase activity"/>
    <property type="evidence" value="ECO:0007669"/>
    <property type="project" value="UniProtKB-KW"/>
</dbReference>
<evidence type="ECO:0000313" key="4">
    <source>
        <dbReference type="Proteomes" id="UP000539372"/>
    </source>
</evidence>
<dbReference type="SUPFAM" id="SSF69593">
    <property type="entry name" value="Glycerol-3-phosphate (1)-acyltransferase"/>
    <property type="match status" value="1"/>
</dbReference>
<evidence type="ECO:0000256" key="1">
    <source>
        <dbReference type="SAM" id="Phobius"/>
    </source>
</evidence>
<evidence type="ECO:0000259" key="2">
    <source>
        <dbReference type="Pfam" id="PF04028"/>
    </source>
</evidence>
<dbReference type="RefSeq" id="WP_169625744.1">
    <property type="nucleotide sequence ID" value="NZ_JABBNT010000003.1"/>
</dbReference>
<comment type="caution">
    <text evidence="3">The sequence shown here is derived from an EMBL/GenBank/DDBJ whole genome shotgun (WGS) entry which is preliminary data.</text>
</comment>
<dbReference type="EMBL" id="JABBNT010000003">
    <property type="protein sequence ID" value="NMM45404.1"/>
    <property type="molecule type" value="Genomic_DNA"/>
</dbReference>
<name>A0A7Y0E1B5_9PROT</name>
<dbReference type="InterPro" id="IPR007172">
    <property type="entry name" value="DUF374"/>
</dbReference>
<keyword evidence="1" id="KW-0472">Membrane</keyword>
<accession>A0A7Y0E1B5</accession>
<proteinExistence type="predicted"/>
<dbReference type="Proteomes" id="UP000539372">
    <property type="component" value="Unassembled WGS sequence"/>
</dbReference>
<dbReference type="CDD" id="cd07983">
    <property type="entry name" value="LPLAT_DUF374-like"/>
    <property type="match status" value="1"/>
</dbReference>
<organism evidence="3 4">
    <name type="scientific">Pacificispira spongiicola</name>
    <dbReference type="NCBI Taxonomy" id="2729598"/>
    <lineage>
        <taxon>Bacteria</taxon>
        <taxon>Pseudomonadati</taxon>
        <taxon>Pseudomonadota</taxon>
        <taxon>Alphaproteobacteria</taxon>
        <taxon>Rhodospirillales</taxon>
        <taxon>Rhodospirillaceae</taxon>
        <taxon>Pacificispira</taxon>
    </lineage>
</organism>
<feature type="transmembrane region" description="Helical" evidence="1">
    <location>
        <begin position="12"/>
        <end position="28"/>
    </location>
</feature>
<sequence>MGLVKRLTKQAWFHGLVCALIAAYIRFVRLTSRWEVSGTEDRDRLFAEGKPFIIALWHNRIGMMPFAYAEQSHNLCVVHSGHSDGRFVSGTMGRFGFDAIPVDSRDGAKATRAIVKRLKDNKPVGFTPDGPRGPRLVVKEGMIVIAALAGVPIVPVSYSMKRRRVLKTWDLFQLPLPFNRGVCRWGKAYILPPKPDAAAREACRAEIEAILNDLADGCDREMGHDPVPRAASDEKTTGA</sequence>
<reference evidence="3 4" key="1">
    <citation type="submission" date="2020-04" db="EMBL/GenBank/DDBJ databases">
        <title>Rhodospirillaceae bacterium KN72 isolated from deep sea.</title>
        <authorList>
            <person name="Zhang D.-C."/>
        </authorList>
    </citation>
    <scope>NUCLEOTIDE SEQUENCE [LARGE SCALE GENOMIC DNA]</scope>
    <source>
        <strain evidence="3 4">KN72</strain>
    </source>
</reference>
<keyword evidence="1" id="KW-1133">Transmembrane helix</keyword>
<dbReference type="AlphaFoldDB" id="A0A7Y0E1B5"/>
<keyword evidence="4" id="KW-1185">Reference proteome</keyword>
<dbReference type="Pfam" id="PF04028">
    <property type="entry name" value="DUF374"/>
    <property type="match status" value="1"/>
</dbReference>
<keyword evidence="3" id="KW-0012">Acyltransferase</keyword>
<feature type="transmembrane region" description="Helical" evidence="1">
    <location>
        <begin position="141"/>
        <end position="158"/>
    </location>
</feature>
<gene>
    <name evidence="3" type="ORF">HH303_12995</name>
</gene>
<keyword evidence="1" id="KW-0812">Transmembrane</keyword>
<feature type="domain" description="DUF374" evidence="2">
    <location>
        <begin position="70"/>
        <end position="135"/>
    </location>
</feature>